<feature type="active site" description="Tele-phosphohistidine intermediate" evidence="5">
    <location>
        <position position="82"/>
    </location>
</feature>
<evidence type="ECO:0000256" key="1">
    <source>
        <dbReference type="ARBA" id="ARBA00022448"/>
    </source>
</evidence>
<feature type="modified residue" description="Phosphohistidine; by HPr" evidence="7">
    <location>
        <position position="82"/>
    </location>
</feature>
<dbReference type="PIRSF" id="PIRSF000699">
    <property type="entry name" value="PTS_IILac_III"/>
    <property type="match status" value="1"/>
</dbReference>
<evidence type="ECO:0000256" key="6">
    <source>
        <dbReference type="PIRSR" id="PIRSR000699-2"/>
    </source>
</evidence>
<protein>
    <submittedName>
        <fullName evidence="8">PTS lactose/cellobiose transporter subunit IIA</fullName>
    </submittedName>
</protein>
<evidence type="ECO:0000256" key="5">
    <source>
        <dbReference type="PIRSR" id="PIRSR000699-1"/>
    </source>
</evidence>
<keyword evidence="6" id="KW-0479">Metal-binding</keyword>
<sequence length="107" mass="12288">MKENNVDTEITQIAMQIILHAGDARTQLEKALGEAEDGNFHKVDQLMEEARDNIILAHNSQTALIQEEARGNHHEFSMLFTHAQDTMMTIQCELRIAQHIIKILRRL</sequence>
<gene>
    <name evidence="8" type="ORF">DXA38_13535</name>
</gene>
<dbReference type="Gene3D" id="1.20.58.80">
    <property type="entry name" value="Phosphotransferase system, lactose/cellobiose-type IIA subunit"/>
    <property type="match status" value="1"/>
</dbReference>
<organism evidence="8 9">
    <name type="scientific">Clostridium innocuum</name>
    <dbReference type="NCBI Taxonomy" id="1522"/>
    <lineage>
        <taxon>Bacteria</taxon>
        <taxon>Bacillati</taxon>
        <taxon>Bacillota</taxon>
        <taxon>Clostridia</taxon>
        <taxon>Eubacteriales</taxon>
        <taxon>Clostridiaceae</taxon>
        <taxon>Clostridium</taxon>
    </lineage>
</organism>
<name>A0A3E2VV44_CLOIN</name>
<dbReference type="InterPro" id="IPR003188">
    <property type="entry name" value="PTS_IIA_lac/cel"/>
</dbReference>
<keyword evidence="3" id="KW-0808">Transferase</keyword>
<comment type="cofactor">
    <cofactor evidence="6">
        <name>Mg(2+)</name>
        <dbReference type="ChEBI" id="CHEBI:18420"/>
    </cofactor>
    <text evidence="6">Binds 1 Mg(2+) ion per trimer.</text>
</comment>
<dbReference type="EMBL" id="QVEV01000020">
    <property type="protein sequence ID" value="RGC14538.1"/>
    <property type="molecule type" value="Genomic_DNA"/>
</dbReference>
<dbReference type="GO" id="GO:0046872">
    <property type="term" value="F:metal ion binding"/>
    <property type="evidence" value="ECO:0007669"/>
    <property type="project" value="UniProtKB-KW"/>
</dbReference>
<evidence type="ECO:0000256" key="7">
    <source>
        <dbReference type="PROSITE-ProRule" id="PRU00418"/>
    </source>
</evidence>
<evidence type="ECO:0000256" key="3">
    <source>
        <dbReference type="ARBA" id="ARBA00022679"/>
    </source>
</evidence>
<keyword evidence="4" id="KW-0598">Phosphotransferase system</keyword>
<comment type="caution">
    <text evidence="8">The sequence shown here is derived from an EMBL/GenBank/DDBJ whole genome shotgun (WGS) entry which is preliminary data.</text>
</comment>
<dbReference type="GO" id="GO:0009401">
    <property type="term" value="P:phosphoenolpyruvate-dependent sugar phosphotransferase system"/>
    <property type="evidence" value="ECO:0007669"/>
    <property type="project" value="UniProtKB-KW"/>
</dbReference>
<dbReference type="OrthoDB" id="389577at2"/>
<keyword evidence="1" id="KW-0813">Transport</keyword>
<evidence type="ECO:0000256" key="4">
    <source>
        <dbReference type="ARBA" id="ARBA00022683"/>
    </source>
</evidence>
<evidence type="ECO:0000313" key="9">
    <source>
        <dbReference type="Proteomes" id="UP000260025"/>
    </source>
</evidence>
<keyword evidence="2" id="KW-0762">Sugar transport</keyword>
<dbReference type="SUPFAM" id="SSF46973">
    <property type="entry name" value="Enzyme IIa from lactose specific PTS, IIa-lac"/>
    <property type="match status" value="1"/>
</dbReference>
<proteinExistence type="predicted"/>
<reference evidence="8 9" key="1">
    <citation type="submission" date="2018-08" db="EMBL/GenBank/DDBJ databases">
        <title>A genome reference for cultivated species of the human gut microbiota.</title>
        <authorList>
            <person name="Zou Y."/>
            <person name="Xue W."/>
            <person name="Luo G."/>
        </authorList>
    </citation>
    <scope>NUCLEOTIDE SEQUENCE [LARGE SCALE GENOMIC DNA]</scope>
    <source>
        <strain evidence="8 9">OF01-2LB</strain>
    </source>
</reference>
<dbReference type="InterPro" id="IPR036542">
    <property type="entry name" value="PTS_IIA_lac/cel_sf"/>
</dbReference>
<dbReference type="Proteomes" id="UP000260025">
    <property type="component" value="Unassembled WGS sequence"/>
</dbReference>
<dbReference type="GO" id="GO:0016740">
    <property type="term" value="F:transferase activity"/>
    <property type="evidence" value="ECO:0007669"/>
    <property type="project" value="UniProtKB-KW"/>
</dbReference>
<dbReference type="PANTHER" id="PTHR34382:SF7">
    <property type="entry name" value="PTS SYSTEM N,N'-DIACETYLCHITOBIOSE-SPECIFIC EIIA COMPONENT"/>
    <property type="match status" value="1"/>
</dbReference>
<evidence type="ECO:0000313" key="8">
    <source>
        <dbReference type="EMBL" id="RGC14538.1"/>
    </source>
</evidence>
<dbReference type="AlphaFoldDB" id="A0A3E2VV44"/>
<dbReference type="PROSITE" id="PS51095">
    <property type="entry name" value="PTS_EIIA_TYPE_3"/>
    <property type="match status" value="1"/>
</dbReference>
<keyword evidence="6" id="KW-0460">Magnesium</keyword>
<feature type="binding site" evidence="6">
    <location>
        <position position="85"/>
    </location>
    <ligand>
        <name>Mg(2+)</name>
        <dbReference type="ChEBI" id="CHEBI:18420"/>
        <note>ligand shared between all trimeric partners</note>
    </ligand>
</feature>
<dbReference type="Pfam" id="PF02255">
    <property type="entry name" value="PTS_IIA"/>
    <property type="match status" value="1"/>
</dbReference>
<dbReference type="PANTHER" id="PTHR34382">
    <property type="entry name" value="PTS SYSTEM N,N'-DIACETYLCHITOBIOSE-SPECIFIC EIIA COMPONENT"/>
    <property type="match status" value="1"/>
</dbReference>
<evidence type="ECO:0000256" key="2">
    <source>
        <dbReference type="ARBA" id="ARBA00022597"/>
    </source>
</evidence>
<accession>A0A3E2VV44</accession>